<evidence type="ECO:0000313" key="1">
    <source>
        <dbReference type="EMBL" id="BBI60937.1"/>
    </source>
</evidence>
<dbReference type="Gene3D" id="3.20.20.140">
    <property type="entry name" value="Metal-dependent hydrolases"/>
    <property type="match status" value="1"/>
</dbReference>
<accession>A0A455U5Z0</accession>
<name>A0A455U5Z0_9GAMM</name>
<dbReference type="GO" id="GO:0016811">
    <property type="term" value="F:hydrolase activity, acting on carbon-nitrogen (but not peptide) bonds, in linear amides"/>
    <property type="evidence" value="ECO:0007669"/>
    <property type="project" value="InterPro"/>
</dbReference>
<dbReference type="AlphaFoldDB" id="A0A455U5Z0"/>
<evidence type="ECO:0000313" key="2">
    <source>
        <dbReference type="Proteomes" id="UP000320231"/>
    </source>
</evidence>
<protein>
    <submittedName>
        <fullName evidence="1">Uncharacterized protein</fullName>
    </submittedName>
</protein>
<dbReference type="InterPro" id="IPR023100">
    <property type="entry name" value="D-aminoacylase_insert_dom_sf"/>
</dbReference>
<dbReference type="EMBL" id="AP019514">
    <property type="protein sequence ID" value="BBI60937.1"/>
    <property type="molecule type" value="Genomic_DNA"/>
</dbReference>
<dbReference type="Proteomes" id="UP000320231">
    <property type="component" value="Chromosome"/>
</dbReference>
<dbReference type="Gene3D" id="3.30.1490.130">
    <property type="entry name" value="D-aminoacylase. Domain 3"/>
    <property type="match status" value="1"/>
</dbReference>
<gene>
    <name evidence="1" type="ORF">HSBAA_22430</name>
</gene>
<dbReference type="KEGG" id="hsr:HSBAA_22430"/>
<proteinExistence type="predicted"/>
<sequence length="67" mass="7147">MGVSLLDAAKQLQPAGAVYHNMSEADMQQVLTHPLSMVGSDGLPNDPHPTRAFGEPFRACWPTTAAI</sequence>
<reference evidence="1 2" key="1">
    <citation type="journal article" date="2019" name="Microbiol. Resour. Announc.">
        <title>Complete Genome Sequence of Halomonas sulfidaeris Strain Esulfide1 Isolated from a Metal Sulfide Rock at a Depth of 2,200 Meters, Obtained Using Nanopore Sequencing.</title>
        <authorList>
            <person name="Saito M."/>
            <person name="Nishigata A."/>
            <person name="Galipon J."/>
            <person name="Arakawa K."/>
        </authorList>
    </citation>
    <scope>NUCLEOTIDE SEQUENCE [LARGE SCALE GENOMIC DNA]</scope>
    <source>
        <strain evidence="1 2">ATCC BAA-803</strain>
    </source>
</reference>
<organism evidence="1 2">
    <name type="scientific">Vreelandella sulfidaeris</name>
    <dbReference type="NCBI Taxonomy" id="115553"/>
    <lineage>
        <taxon>Bacteria</taxon>
        <taxon>Pseudomonadati</taxon>
        <taxon>Pseudomonadota</taxon>
        <taxon>Gammaproteobacteria</taxon>
        <taxon>Oceanospirillales</taxon>
        <taxon>Halomonadaceae</taxon>
        <taxon>Vreelandella</taxon>
    </lineage>
</organism>